<evidence type="ECO:0000313" key="7">
    <source>
        <dbReference type="EMBL" id="BAH07894.1"/>
    </source>
</evidence>
<dbReference type="PANTHER" id="PTHR30111:SF1">
    <property type="entry name" value="33 KDA CHAPERONIN"/>
    <property type="match status" value="1"/>
</dbReference>
<evidence type="ECO:0000313" key="8">
    <source>
        <dbReference type="Proteomes" id="UP000007969"/>
    </source>
</evidence>
<keyword evidence="2 6" id="KW-0862">Zinc</keyword>
<dbReference type="InterPro" id="IPR016154">
    <property type="entry name" value="Heat_shock_Hsp33_C"/>
</dbReference>
<sequence length="318" mass="34651">MKSGNLSFSQKKGHICHELMRYKIQDKLIRATAKDDNIRIIAASTTNLVNEAVRIHNCAPTAAAAFGRMLTAGSIMGAMLKSPRDSLTVKISGNGIAGGILVTSYADAHVKGYIRNPSADLPSNDKGKLDVGGIIGIDGNLTVIRDMGLKEPYSSQVPIQTGEIGDDLAYYFTVSEQTPSAVALGVLVDTDLTIKGSGGFIIQMMPGADNLLSDLVTYRLQELPSISHMIGDGLTIIEILNTVFKDMDLRILDTLNPIYKCDCSRERVEKALISIGIQDLEEIYKDKKSEELKCNFCNKSYKFTNQEIGSLLKSLKKI</sequence>
<dbReference type="GO" id="GO:0042026">
    <property type="term" value="P:protein refolding"/>
    <property type="evidence" value="ECO:0007669"/>
    <property type="project" value="TreeGrafter"/>
</dbReference>
<dbReference type="InterPro" id="IPR000397">
    <property type="entry name" value="Heat_shock_Hsp33"/>
</dbReference>
<dbReference type="GO" id="GO:0051082">
    <property type="term" value="F:unfolded protein binding"/>
    <property type="evidence" value="ECO:0007669"/>
    <property type="project" value="UniProtKB-UniRule"/>
</dbReference>
<dbReference type="Pfam" id="PF01430">
    <property type="entry name" value="HSP33"/>
    <property type="match status" value="1"/>
</dbReference>
<comment type="PTM">
    <text evidence="6">Under oxidizing conditions two disulfide bonds are formed involving the reactive cysteines. Under reducing conditions zinc is bound to the reactive cysteines and the protein is inactive.</text>
</comment>
<dbReference type="Gene3D" id="3.90.1280.10">
    <property type="entry name" value="HSP33 redox switch-like"/>
    <property type="match status" value="1"/>
</dbReference>
<dbReference type="PANTHER" id="PTHR30111">
    <property type="entry name" value="33 KDA CHAPERONIN"/>
    <property type="match status" value="1"/>
</dbReference>
<comment type="function">
    <text evidence="6">Redox regulated molecular chaperone. Protects both thermally unfolding and oxidatively damaged proteins from irreversible aggregation. Plays an important role in the bacterial defense system toward oxidative stress.</text>
</comment>
<dbReference type="InterPro" id="IPR016153">
    <property type="entry name" value="Heat_shock_Hsp33_N"/>
</dbReference>
<dbReference type="GO" id="GO:0044183">
    <property type="term" value="F:protein folding chaperone"/>
    <property type="evidence" value="ECO:0007669"/>
    <property type="project" value="TreeGrafter"/>
</dbReference>
<protein>
    <recommendedName>
        <fullName evidence="6">33 kDa chaperonin</fullName>
    </recommendedName>
    <alternativeName>
        <fullName evidence="6">Heat shock protein 33 homolog</fullName>
        <shortName evidence="6">HSP33</shortName>
    </alternativeName>
</protein>
<keyword evidence="5 6" id="KW-0676">Redox-active center</keyword>
<evidence type="ECO:0000256" key="6">
    <source>
        <dbReference type="HAMAP-Rule" id="MF_00117"/>
    </source>
</evidence>
<evidence type="ECO:0000256" key="5">
    <source>
        <dbReference type="ARBA" id="ARBA00023284"/>
    </source>
</evidence>
<dbReference type="Proteomes" id="UP000007969">
    <property type="component" value="Chromosome"/>
</dbReference>
<dbReference type="HOGENOM" id="CLU_054493_1_0_9"/>
<comment type="similarity">
    <text evidence="6">Belongs to the HSP33 family.</text>
</comment>
<dbReference type="PIRSF" id="PIRSF005261">
    <property type="entry name" value="Heat_shock_Hsp33"/>
    <property type="match status" value="1"/>
</dbReference>
<evidence type="ECO:0000256" key="4">
    <source>
        <dbReference type="ARBA" id="ARBA00023186"/>
    </source>
</evidence>
<comment type="subcellular location">
    <subcellularLocation>
        <location evidence="6">Cytoplasm</location>
    </subcellularLocation>
</comment>
<dbReference type="KEGG" id="ckr:CKR_2843"/>
<dbReference type="GO" id="GO:0005737">
    <property type="term" value="C:cytoplasm"/>
    <property type="evidence" value="ECO:0007669"/>
    <property type="project" value="UniProtKB-SubCell"/>
</dbReference>
<gene>
    <name evidence="6" type="primary">hslO</name>
    <name evidence="7" type="ordered locus">CKR_2843</name>
</gene>
<evidence type="ECO:0000256" key="1">
    <source>
        <dbReference type="ARBA" id="ARBA00022490"/>
    </source>
</evidence>
<keyword evidence="4 6" id="KW-0143">Chaperone</keyword>
<dbReference type="CDD" id="cd00498">
    <property type="entry name" value="Hsp33"/>
    <property type="match status" value="1"/>
</dbReference>
<name>B9E5W9_CLOK1</name>
<dbReference type="EMBL" id="AP009049">
    <property type="protein sequence ID" value="BAH07894.1"/>
    <property type="molecule type" value="Genomic_DNA"/>
</dbReference>
<dbReference type="Gene3D" id="3.55.30.10">
    <property type="entry name" value="Hsp33 domain"/>
    <property type="match status" value="1"/>
</dbReference>
<feature type="disulfide bond" description="Redox-active" evidence="6">
    <location>
        <begin position="294"/>
        <end position="297"/>
    </location>
</feature>
<dbReference type="SUPFAM" id="SSF64397">
    <property type="entry name" value="Hsp33 domain"/>
    <property type="match status" value="1"/>
</dbReference>
<keyword evidence="3 6" id="KW-1015">Disulfide bond</keyword>
<dbReference type="AlphaFoldDB" id="B9E5W9"/>
<dbReference type="SUPFAM" id="SSF118352">
    <property type="entry name" value="HSP33 redox switch-like"/>
    <property type="match status" value="1"/>
</dbReference>
<keyword evidence="1 6" id="KW-0963">Cytoplasm</keyword>
<evidence type="ECO:0000256" key="2">
    <source>
        <dbReference type="ARBA" id="ARBA00022833"/>
    </source>
</evidence>
<proteinExistence type="inferred from homology"/>
<dbReference type="HAMAP" id="MF_00117">
    <property type="entry name" value="HslO"/>
    <property type="match status" value="1"/>
</dbReference>
<accession>B9E5W9</accession>
<organism evidence="7 8">
    <name type="scientific">Clostridium kluyveri (strain NBRC 12016)</name>
    <dbReference type="NCBI Taxonomy" id="583346"/>
    <lineage>
        <taxon>Bacteria</taxon>
        <taxon>Bacillati</taxon>
        <taxon>Bacillota</taxon>
        <taxon>Clostridia</taxon>
        <taxon>Eubacteriales</taxon>
        <taxon>Clostridiaceae</taxon>
        <taxon>Clostridium</taxon>
    </lineage>
</organism>
<evidence type="ECO:0000256" key="3">
    <source>
        <dbReference type="ARBA" id="ARBA00023157"/>
    </source>
</evidence>
<feature type="disulfide bond" description="Redox-active" evidence="6">
    <location>
        <begin position="261"/>
        <end position="263"/>
    </location>
</feature>
<reference evidence="8" key="1">
    <citation type="submission" date="2005-09" db="EMBL/GenBank/DDBJ databases">
        <title>Complete genome sequence of Clostridium kluyveri and comparative genomics of Clostridia species.</title>
        <authorList>
            <person name="Inui M."/>
            <person name="Nonaka H."/>
            <person name="Shinoda Y."/>
            <person name="Ikenaga Y."/>
            <person name="Abe M."/>
            <person name="Naito K."/>
            <person name="Vertes A.A."/>
            <person name="Yukawa H."/>
        </authorList>
    </citation>
    <scope>NUCLEOTIDE SEQUENCE [LARGE SCALE GENOMIC DNA]</scope>
    <source>
        <strain evidence="8">NBRC 12016</strain>
    </source>
</reference>
<dbReference type="NCBIfam" id="NF001033">
    <property type="entry name" value="PRK00114.1"/>
    <property type="match status" value="1"/>
</dbReference>